<dbReference type="KEGG" id="nco:AAW31_10300"/>
<name>A0A0F7KGZ3_9PROT</name>
<evidence type="ECO:0000313" key="1">
    <source>
        <dbReference type="EMBL" id="AKH38117.1"/>
    </source>
</evidence>
<dbReference type="EMBL" id="CP011451">
    <property type="protein sequence ID" value="AKH38117.1"/>
    <property type="molecule type" value="Genomic_DNA"/>
</dbReference>
<dbReference type="PATRIC" id="fig|44574.3.peg.2507"/>
<dbReference type="AlphaFoldDB" id="A0A0F7KGZ3"/>
<dbReference type="Proteomes" id="UP000034156">
    <property type="component" value="Chromosome"/>
</dbReference>
<accession>A0A0F7KGZ3</accession>
<dbReference type="CDD" id="cd07067">
    <property type="entry name" value="HP_PGM_like"/>
    <property type="match status" value="1"/>
</dbReference>
<sequence>MDIYLMRHRRTNYNDLGLCNYDPNRDVHLTKVGIEQEQEQAHSAALTLRHVAFERIVVSPLTRT</sequence>
<dbReference type="Pfam" id="PF00300">
    <property type="entry name" value="His_Phos_1"/>
    <property type="match status" value="1"/>
</dbReference>
<dbReference type="SUPFAM" id="SSF53254">
    <property type="entry name" value="Phosphoglycerate mutase-like"/>
    <property type="match status" value="1"/>
</dbReference>
<dbReference type="InterPro" id="IPR013078">
    <property type="entry name" value="His_Pase_superF_clade-1"/>
</dbReference>
<dbReference type="Gene3D" id="3.40.50.1240">
    <property type="entry name" value="Phosphoglycerate mutase-like"/>
    <property type="match status" value="1"/>
</dbReference>
<gene>
    <name evidence="1" type="ORF">AAW31_10300</name>
</gene>
<keyword evidence="2" id="KW-1185">Reference proteome</keyword>
<reference evidence="2" key="1">
    <citation type="submission" date="2015-05" db="EMBL/GenBank/DDBJ databases">
        <title>Draft genome of Nitrosomonas communis strain Nm2.</title>
        <authorList>
            <person name="Kozlowski J.A."/>
            <person name="Kits K.D."/>
            <person name="Stein L.Y."/>
        </authorList>
    </citation>
    <scope>NUCLEOTIDE SEQUENCE [LARGE SCALE GENOMIC DNA]</scope>
    <source>
        <strain evidence="2">Nm2</strain>
    </source>
</reference>
<evidence type="ECO:0008006" key="3">
    <source>
        <dbReference type="Google" id="ProtNLM"/>
    </source>
</evidence>
<proteinExistence type="predicted"/>
<dbReference type="InterPro" id="IPR029033">
    <property type="entry name" value="His_PPase_superfam"/>
</dbReference>
<protein>
    <recommendedName>
        <fullName evidence="3">Phosphoglycerate mutase</fullName>
    </recommendedName>
</protein>
<evidence type="ECO:0000313" key="2">
    <source>
        <dbReference type="Proteomes" id="UP000034156"/>
    </source>
</evidence>
<reference evidence="1 2" key="2">
    <citation type="journal article" date="2016" name="Genome Announc.">
        <title>Genome Sequence of Nitrosomonas communis Strain Nm2, a Mesophilic Ammonia-Oxidizing Bacterium Isolated from Mediterranean Soil.</title>
        <authorList>
            <person name="Kozlowski J.A."/>
            <person name="Kits K.D."/>
            <person name="Stein L.Y."/>
        </authorList>
    </citation>
    <scope>NUCLEOTIDE SEQUENCE [LARGE SCALE GENOMIC DNA]</scope>
    <source>
        <strain evidence="1 2">Nm2</strain>
    </source>
</reference>
<organism evidence="1 2">
    <name type="scientific">Nitrosomonas communis</name>
    <dbReference type="NCBI Taxonomy" id="44574"/>
    <lineage>
        <taxon>Bacteria</taxon>
        <taxon>Pseudomonadati</taxon>
        <taxon>Pseudomonadota</taxon>
        <taxon>Betaproteobacteria</taxon>
        <taxon>Nitrosomonadales</taxon>
        <taxon>Nitrosomonadaceae</taxon>
        <taxon>Nitrosomonas</taxon>
    </lineage>
</organism>